<dbReference type="InterPro" id="IPR019402">
    <property type="entry name" value="CWH43_N"/>
</dbReference>
<keyword evidence="4 6" id="KW-1133">Transmembrane helix</keyword>
<dbReference type="OMA" id="QXIACAS"/>
<evidence type="ECO:0000313" key="9">
    <source>
        <dbReference type="Proteomes" id="UP000008225"/>
    </source>
</evidence>
<evidence type="ECO:0000256" key="4">
    <source>
        <dbReference type="ARBA" id="ARBA00022989"/>
    </source>
</evidence>
<feature type="transmembrane region" description="Helical" evidence="6">
    <location>
        <begin position="89"/>
        <end position="109"/>
    </location>
</feature>
<dbReference type="Pfam" id="PF10277">
    <property type="entry name" value="Frag1"/>
    <property type="match status" value="1"/>
</dbReference>
<evidence type="ECO:0000256" key="2">
    <source>
        <dbReference type="ARBA" id="ARBA00006565"/>
    </source>
</evidence>
<dbReference type="GO" id="GO:0012505">
    <property type="term" value="C:endomembrane system"/>
    <property type="evidence" value="ECO:0007669"/>
    <property type="project" value="UniProtKB-SubCell"/>
</dbReference>
<protein>
    <recommendedName>
        <fullName evidence="7">CWH43-like N-terminal domain-containing protein</fullName>
    </recommendedName>
</protein>
<dbReference type="PANTHER" id="PTHR21324:SF11">
    <property type="entry name" value="DNA DAMAGE-REGULATED AUTOPHAGY MODULATOR PROTEIN 1"/>
    <property type="match status" value="1"/>
</dbReference>
<reference evidence="8" key="2">
    <citation type="submission" date="2025-08" db="UniProtKB">
        <authorList>
            <consortium name="Ensembl"/>
        </authorList>
    </citation>
    <scope>IDENTIFICATION</scope>
</reference>
<evidence type="ECO:0000256" key="6">
    <source>
        <dbReference type="SAM" id="Phobius"/>
    </source>
</evidence>
<organism evidence="8 9">
    <name type="scientific">Callithrix jacchus</name>
    <name type="common">White-tufted-ear marmoset</name>
    <name type="synonym">Simia Jacchus</name>
    <dbReference type="NCBI Taxonomy" id="9483"/>
    <lineage>
        <taxon>Eukaryota</taxon>
        <taxon>Metazoa</taxon>
        <taxon>Chordata</taxon>
        <taxon>Craniata</taxon>
        <taxon>Vertebrata</taxon>
        <taxon>Euteleostomi</taxon>
        <taxon>Mammalia</taxon>
        <taxon>Eutheria</taxon>
        <taxon>Euarchontoglires</taxon>
        <taxon>Primates</taxon>
        <taxon>Haplorrhini</taxon>
        <taxon>Platyrrhini</taxon>
        <taxon>Cebidae</taxon>
        <taxon>Callitrichinae</taxon>
        <taxon>Callithrix</taxon>
        <taxon>Callithrix</taxon>
    </lineage>
</organism>
<dbReference type="Proteomes" id="UP000008225">
    <property type="component" value="Chromosome 9"/>
</dbReference>
<reference evidence="8 9" key="1">
    <citation type="submission" date="2009-03" db="EMBL/GenBank/DDBJ databases">
        <authorList>
            <person name="Warren W."/>
            <person name="Ye L."/>
            <person name="Minx P."/>
            <person name="Worley K."/>
            <person name="Gibbs R."/>
            <person name="Wilson R.K."/>
        </authorList>
    </citation>
    <scope>NUCLEOTIDE SEQUENCE [LARGE SCALE GENOMIC DNA]</scope>
</reference>
<name>A0A8I3WEM9_CALJA</name>
<dbReference type="PANTHER" id="PTHR21324">
    <property type="entry name" value="FASTING-INDUCIBLE INTEGRAL MEMBRANE PROTEIN TM6P1-RELATED"/>
    <property type="match status" value="1"/>
</dbReference>
<evidence type="ECO:0000256" key="1">
    <source>
        <dbReference type="ARBA" id="ARBA00004127"/>
    </source>
</evidence>
<evidence type="ECO:0000256" key="3">
    <source>
        <dbReference type="ARBA" id="ARBA00022692"/>
    </source>
</evidence>
<dbReference type="GeneTree" id="ENSGT01030000234578"/>
<comment type="subcellular location">
    <subcellularLocation>
        <location evidence="1">Endomembrane system</location>
        <topology evidence="1">Multi-pass membrane protein</topology>
    </subcellularLocation>
</comment>
<dbReference type="Ensembl" id="ENSCJAT00000146179.1">
    <property type="protein sequence ID" value="ENSCJAP00000083672.1"/>
    <property type="gene ID" value="ENSCJAG00000083752.1"/>
</dbReference>
<reference evidence="8" key="3">
    <citation type="submission" date="2025-09" db="UniProtKB">
        <authorList>
            <consortium name="Ensembl"/>
        </authorList>
    </citation>
    <scope>IDENTIFICATION</scope>
</reference>
<evidence type="ECO:0000259" key="7">
    <source>
        <dbReference type="Pfam" id="PF10277"/>
    </source>
</evidence>
<dbReference type="AlphaFoldDB" id="A0A8I3WEM9"/>
<accession>A0A8I3WEM9</accession>
<keyword evidence="5 6" id="KW-0472">Membrane</keyword>
<feature type="domain" description="CWH43-like N-terminal" evidence="7">
    <location>
        <begin position="8"/>
        <end position="117"/>
    </location>
</feature>
<dbReference type="GO" id="GO:0005764">
    <property type="term" value="C:lysosome"/>
    <property type="evidence" value="ECO:0007669"/>
    <property type="project" value="TreeGrafter"/>
</dbReference>
<dbReference type="InterPro" id="IPR050911">
    <property type="entry name" value="DRAM/TMEM150_Autophagy_Mod"/>
</dbReference>
<dbReference type="GO" id="GO:0010506">
    <property type="term" value="P:regulation of autophagy"/>
    <property type="evidence" value="ECO:0007669"/>
    <property type="project" value="TreeGrafter"/>
</dbReference>
<feature type="transmembrane region" description="Helical" evidence="6">
    <location>
        <begin position="54"/>
        <end position="77"/>
    </location>
</feature>
<keyword evidence="9" id="KW-1185">Reference proteome</keyword>
<evidence type="ECO:0000256" key="5">
    <source>
        <dbReference type="ARBA" id="ARBA00023136"/>
    </source>
</evidence>
<proteinExistence type="inferred from homology"/>
<feature type="transmembrane region" description="Helical" evidence="6">
    <location>
        <begin position="12"/>
        <end position="34"/>
    </location>
</feature>
<evidence type="ECO:0000313" key="8">
    <source>
        <dbReference type="Ensembl" id="ENSCJAP00000083672.1"/>
    </source>
</evidence>
<sequence length="127" mass="13962">MLCFLRGMAFLPFLLVTWLSAAFIISYMVALLSGHVNPFVPYISDAGAKSPEGVIFGIMTFSAFLAAATLCIRYIVVEKQNRTYYFSSPALNLVSFFLGLLGCIGMATVSRFESFTVKDSIECIDDV</sequence>
<comment type="similarity">
    <text evidence="2">Belongs to the DRAM/TMEM150 family.</text>
</comment>
<keyword evidence="3 6" id="KW-0812">Transmembrane</keyword>